<gene>
    <name evidence="1" type="ORF">MEUPH1_LOCUS17162</name>
</gene>
<sequence>MEPLRITATDDCGIYSKYRDIIHRSSMLSIPLIRCDDIPVIKQENIDNLVLKGTVKEEMIEEIDRNNESGSFRIGYHDIIHRSSMSSIPLLRCEDIPVIKQENIDNLVFKGTVKEEMIEEIDRNNESGSFRIGSSMSSIPLLRCEDIPVIKQENIDNHVLNGTVKEEMIEEIDRNNESRSFQIGFSNLHWSCQFCTHLYYVGLILPFTKSSIGLFAIVKIPS</sequence>
<name>A0AAV0X2E9_9HEMI</name>
<reference evidence="1 2" key="1">
    <citation type="submission" date="2023-01" db="EMBL/GenBank/DDBJ databases">
        <authorList>
            <person name="Whitehead M."/>
        </authorList>
    </citation>
    <scope>NUCLEOTIDE SEQUENCE [LARGE SCALE GENOMIC DNA]</scope>
</reference>
<evidence type="ECO:0000313" key="1">
    <source>
        <dbReference type="EMBL" id="CAI6362049.1"/>
    </source>
</evidence>
<dbReference type="AlphaFoldDB" id="A0AAV0X2E9"/>
<comment type="caution">
    <text evidence="1">The sequence shown here is derived from an EMBL/GenBank/DDBJ whole genome shotgun (WGS) entry which is preliminary data.</text>
</comment>
<organism evidence="1 2">
    <name type="scientific">Macrosiphum euphorbiae</name>
    <name type="common">potato aphid</name>
    <dbReference type="NCBI Taxonomy" id="13131"/>
    <lineage>
        <taxon>Eukaryota</taxon>
        <taxon>Metazoa</taxon>
        <taxon>Ecdysozoa</taxon>
        <taxon>Arthropoda</taxon>
        <taxon>Hexapoda</taxon>
        <taxon>Insecta</taxon>
        <taxon>Pterygota</taxon>
        <taxon>Neoptera</taxon>
        <taxon>Paraneoptera</taxon>
        <taxon>Hemiptera</taxon>
        <taxon>Sternorrhyncha</taxon>
        <taxon>Aphidomorpha</taxon>
        <taxon>Aphidoidea</taxon>
        <taxon>Aphididae</taxon>
        <taxon>Macrosiphini</taxon>
        <taxon>Macrosiphum</taxon>
    </lineage>
</organism>
<protein>
    <submittedName>
        <fullName evidence="1">Uncharacterized protein</fullName>
    </submittedName>
</protein>
<accession>A0AAV0X2E9</accession>
<dbReference type="Proteomes" id="UP001160148">
    <property type="component" value="Unassembled WGS sequence"/>
</dbReference>
<evidence type="ECO:0000313" key="2">
    <source>
        <dbReference type="Proteomes" id="UP001160148"/>
    </source>
</evidence>
<keyword evidence="2" id="KW-1185">Reference proteome</keyword>
<proteinExistence type="predicted"/>
<dbReference type="EMBL" id="CARXXK010000003">
    <property type="protein sequence ID" value="CAI6362049.1"/>
    <property type="molecule type" value="Genomic_DNA"/>
</dbReference>